<dbReference type="InterPro" id="IPR004294">
    <property type="entry name" value="Carotenoid_Oase"/>
</dbReference>
<evidence type="ECO:0000256" key="5">
    <source>
        <dbReference type="ARBA" id="ARBA00023004"/>
    </source>
</evidence>
<comment type="similarity">
    <text evidence="2">Belongs to the carotenoid oxygenase family.</text>
</comment>
<dbReference type="EMBL" id="JAFEMO010000010">
    <property type="protein sequence ID" value="KAH7561335.1"/>
    <property type="molecule type" value="Genomic_DNA"/>
</dbReference>
<evidence type="ECO:0000256" key="1">
    <source>
        <dbReference type="ARBA" id="ARBA00001954"/>
    </source>
</evidence>
<keyword evidence="8" id="KW-1185">Reference proteome</keyword>
<reference evidence="7 8" key="1">
    <citation type="submission" date="2021-02" db="EMBL/GenBank/DDBJ databases">
        <title>Plant Genome Project.</title>
        <authorList>
            <person name="Zhang R.-G."/>
        </authorList>
    </citation>
    <scope>NUCLEOTIDE SEQUENCE [LARGE SCALE GENOMIC DNA]</scope>
    <source>
        <tissue evidence="7">Leaves</tissue>
    </source>
</reference>
<keyword evidence="3" id="KW-0479">Metal-binding</keyword>
<keyword evidence="4" id="KW-0223">Dioxygenase</keyword>
<evidence type="ECO:0000256" key="2">
    <source>
        <dbReference type="ARBA" id="ARBA00006787"/>
    </source>
</evidence>
<comment type="cofactor">
    <cofactor evidence="1">
        <name>Fe(2+)</name>
        <dbReference type="ChEBI" id="CHEBI:29033"/>
    </cofactor>
</comment>
<dbReference type="PANTHER" id="PTHR10543:SF58">
    <property type="entry name" value="CAROTENOID CLEAVAGE DIOXYGENASE 4, CHLOROPLASTIC-RELATED"/>
    <property type="match status" value="1"/>
</dbReference>
<feature type="region of interest" description="Disordered" evidence="6">
    <location>
        <begin position="339"/>
        <end position="359"/>
    </location>
</feature>
<protein>
    <submittedName>
        <fullName evidence="7">Uncharacterized protein</fullName>
    </submittedName>
</protein>
<evidence type="ECO:0000256" key="4">
    <source>
        <dbReference type="ARBA" id="ARBA00022964"/>
    </source>
</evidence>
<organism evidence="7 8">
    <name type="scientific">Xanthoceras sorbifolium</name>
    <dbReference type="NCBI Taxonomy" id="99658"/>
    <lineage>
        <taxon>Eukaryota</taxon>
        <taxon>Viridiplantae</taxon>
        <taxon>Streptophyta</taxon>
        <taxon>Embryophyta</taxon>
        <taxon>Tracheophyta</taxon>
        <taxon>Spermatophyta</taxon>
        <taxon>Magnoliopsida</taxon>
        <taxon>eudicotyledons</taxon>
        <taxon>Gunneridae</taxon>
        <taxon>Pentapetalae</taxon>
        <taxon>rosids</taxon>
        <taxon>malvids</taxon>
        <taxon>Sapindales</taxon>
        <taxon>Sapindaceae</taxon>
        <taxon>Xanthoceroideae</taxon>
        <taxon>Xanthoceras</taxon>
    </lineage>
</organism>
<proteinExistence type="inferred from homology"/>
<dbReference type="Pfam" id="PF03055">
    <property type="entry name" value="RPE65"/>
    <property type="match status" value="2"/>
</dbReference>
<dbReference type="Proteomes" id="UP000827721">
    <property type="component" value="Unassembled WGS sequence"/>
</dbReference>
<keyword evidence="4" id="KW-0560">Oxidoreductase</keyword>
<evidence type="ECO:0000256" key="6">
    <source>
        <dbReference type="SAM" id="MobiDB-lite"/>
    </source>
</evidence>
<dbReference type="PANTHER" id="PTHR10543">
    <property type="entry name" value="BETA-CAROTENE DIOXYGENASE"/>
    <property type="match status" value="1"/>
</dbReference>
<evidence type="ECO:0000256" key="3">
    <source>
        <dbReference type="ARBA" id="ARBA00022723"/>
    </source>
</evidence>
<gene>
    <name evidence="7" type="ORF">JRO89_XS10G0213200</name>
</gene>
<evidence type="ECO:0000313" key="8">
    <source>
        <dbReference type="Proteomes" id="UP000827721"/>
    </source>
</evidence>
<sequence>MTAHPKTDMDTKETFAFKCNPNFPYFTFFIFDENGVKQEDVAISSVHHPVFIHDFAITKRFAIFPETQLVVDPQNLMLGRGMPVVYDPSKVQRIGIIPRYAKSDAEMRWFEIPGFNVIHVINAWENGDDEIVLVAPNSKSNILKSTDNLHNALEKLEINIKNGEITRKVLSTRNLELGSINGSYIGKKNRYAYLGMREKVSRMSGVVKIDLEMECQVSTRFYEAGCYEGEPLFVARNAQGDDDEEEDDDGFVVSYIHDEYCGESKFIVMDAKSPCLDIVAVVKMSRRIPYSFHGLFVRKDNNPYIHGFNNLLKNIKQSSKSQEHINIFHLYNPHKPIRRQPISRSSIQDNNTKSVNPLRNNKTKRSALSFFESLIKMVDKTLVNFIDPPLHPSVDPSRVFTGNFSPVNELSPTECPVVDGEVPLSLNGVYIRNGPNPQHMPRGPLHLFEGDGMVHSLQLYKGRAVYACRYVKTYKFKLEREAGFPIFPNMLSGFYGLSDIFVCFVAVFRVLIGHINLIEGYGLANTSVAFFSGKLVALCESDLPYILQLKQDGDIETIGRWDFDKKLFSNMTAHPKTDIDTKETFAFKCSPIFPYLTFFSFDENGVKQKDVHICSIHHPIFIHDFAITKRFAIFPETQLAVAPQNLILGRGMPVVCDPSKVQRIGIIARYAKSDAEMRWFEIPGFNAMHVINAWENGDDEIVLVAPNSKSNILKSIDNLHFALEKVRINIKTGEITRKVLSIKNLEFGSINGSYIGKKNRYAYLGMREKVPRMSGVVKMDLEMECEVSTRFYGAGCYGGEPLFVARNAKGGDDEDDGFVLSYIHDEYSGESKFIVMDAKSPCLDIVAAVKMPKRVPYGFHGLFVHEDHLTNNP</sequence>
<name>A0ABQ8HJS6_9ROSI</name>
<feature type="compositionally biased region" description="Polar residues" evidence="6">
    <location>
        <begin position="342"/>
        <end position="359"/>
    </location>
</feature>
<keyword evidence="5" id="KW-0408">Iron</keyword>
<accession>A0ABQ8HJS6</accession>
<comment type="caution">
    <text evidence="7">The sequence shown here is derived from an EMBL/GenBank/DDBJ whole genome shotgun (WGS) entry which is preliminary data.</text>
</comment>
<evidence type="ECO:0000313" key="7">
    <source>
        <dbReference type="EMBL" id="KAH7561335.1"/>
    </source>
</evidence>